<reference evidence="7" key="1">
    <citation type="submission" date="2018-05" db="EMBL/GenBank/DDBJ databases">
        <authorList>
            <person name="Lanie J.A."/>
            <person name="Ng W.-L."/>
            <person name="Kazmierczak K.M."/>
            <person name="Andrzejewski T.M."/>
            <person name="Davidsen T.M."/>
            <person name="Wayne K.J."/>
            <person name="Tettelin H."/>
            <person name="Glass J.I."/>
            <person name="Rusch D."/>
            <person name="Podicherti R."/>
            <person name="Tsui H.-C.T."/>
            <person name="Winkler M.E."/>
        </authorList>
    </citation>
    <scope>NUCLEOTIDE SEQUENCE</scope>
</reference>
<dbReference type="SFLD" id="SFLDG01017">
    <property type="entry name" value="Polyprenyl_Transferase_Like"/>
    <property type="match status" value="1"/>
</dbReference>
<comment type="cofactor">
    <cofactor evidence="1">
        <name>Mg(2+)</name>
        <dbReference type="ChEBI" id="CHEBI:18420"/>
    </cofactor>
</comment>
<dbReference type="PANTHER" id="PTHR43281:SF1">
    <property type="entry name" value="FARNESYL DIPHOSPHATE SYNTHASE"/>
    <property type="match status" value="1"/>
</dbReference>
<evidence type="ECO:0000256" key="5">
    <source>
        <dbReference type="ARBA" id="ARBA00022842"/>
    </source>
</evidence>
<evidence type="ECO:0000313" key="7">
    <source>
        <dbReference type="EMBL" id="SVB93861.1"/>
    </source>
</evidence>
<dbReference type="GO" id="GO:0008299">
    <property type="term" value="P:isoprenoid biosynthetic process"/>
    <property type="evidence" value="ECO:0007669"/>
    <property type="project" value="UniProtKB-KW"/>
</dbReference>
<dbReference type="InterPro" id="IPR008949">
    <property type="entry name" value="Isoprenoid_synthase_dom_sf"/>
</dbReference>
<dbReference type="InterPro" id="IPR000092">
    <property type="entry name" value="Polyprenyl_synt"/>
</dbReference>
<dbReference type="NCBIfam" id="NF045485">
    <property type="entry name" value="FPPsyn"/>
    <property type="match status" value="1"/>
</dbReference>
<dbReference type="FunFam" id="1.10.600.10:FF:000001">
    <property type="entry name" value="Geranylgeranyl diphosphate synthase"/>
    <property type="match status" value="1"/>
</dbReference>
<dbReference type="Pfam" id="PF00348">
    <property type="entry name" value="polyprenyl_synt"/>
    <property type="match status" value="1"/>
</dbReference>
<dbReference type="GO" id="GO:0005737">
    <property type="term" value="C:cytoplasm"/>
    <property type="evidence" value="ECO:0007669"/>
    <property type="project" value="UniProtKB-ARBA"/>
</dbReference>
<dbReference type="SFLD" id="SFLDS00005">
    <property type="entry name" value="Isoprenoid_Synthase_Type_I"/>
    <property type="match status" value="1"/>
</dbReference>
<evidence type="ECO:0008006" key="8">
    <source>
        <dbReference type="Google" id="ProtNLM"/>
    </source>
</evidence>
<evidence type="ECO:0000256" key="2">
    <source>
        <dbReference type="ARBA" id="ARBA00006706"/>
    </source>
</evidence>
<evidence type="ECO:0000256" key="1">
    <source>
        <dbReference type="ARBA" id="ARBA00001946"/>
    </source>
</evidence>
<dbReference type="PROSITE" id="PS00444">
    <property type="entry name" value="POLYPRENYL_SYNTHASE_2"/>
    <property type="match status" value="1"/>
</dbReference>
<dbReference type="CDD" id="cd00685">
    <property type="entry name" value="Trans_IPPS_HT"/>
    <property type="match status" value="1"/>
</dbReference>
<gene>
    <name evidence="7" type="ORF">METZ01_LOCUS246715</name>
</gene>
<dbReference type="PROSITE" id="PS00723">
    <property type="entry name" value="POLYPRENYL_SYNTHASE_1"/>
    <property type="match status" value="1"/>
</dbReference>
<organism evidence="7">
    <name type="scientific">marine metagenome</name>
    <dbReference type="NCBI Taxonomy" id="408172"/>
    <lineage>
        <taxon>unclassified sequences</taxon>
        <taxon>metagenomes</taxon>
        <taxon>ecological metagenomes</taxon>
    </lineage>
</organism>
<dbReference type="EMBL" id="UINC01064824">
    <property type="protein sequence ID" value="SVB93861.1"/>
    <property type="molecule type" value="Genomic_DNA"/>
</dbReference>
<evidence type="ECO:0000256" key="4">
    <source>
        <dbReference type="ARBA" id="ARBA00022723"/>
    </source>
</evidence>
<proteinExistence type="inferred from homology"/>
<accession>A0A382I575</accession>
<keyword evidence="4" id="KW-0479">Metal-binding</keyword>
<dbReference type="Gene3D" id="1.10.600.10">
    <property type="entry name" value="Farnesyl Diphosphate Synthase"/>
    <property type="match status" value="1"/>
</dbReference>
<dbReference type="InterPro" id="IPR053378">
    <property type="entry name" value="Prenyl_diphosphate_synthase"/>
</dbReference>
<keyword evidence="6" id="KW-0414">Isoprene biosynthesis</keyword>
<name>A0A382I575_9ZZZZ</name>
<dbReference type="SUPFAM" id="SSF48576">
    <property type="entry name" value="Terpenoid synthases"/>
    <property type="match status" value="1"/>
</dbReference>
<keyword evidence="5" id="KW-0460">Magnesium</keyword>
<dbReference type="GO" id="GO:0004659">
    <property type="term" value="F:prenyltransferase activity"/>
    <property type="evidence" value="ECO:0007669"/>
    <property type="project" value="InterPro"/>
</dbReference>
<evidence type="ECO:0000256" key="3">
    <source>
        <dbReference type="ARBA" id="ARBA00022679"/>
    </source>
</evidence>
<sequence length="251" mass="27187">MRYSLFSKGKCLRPVLAITVSDAMGGKRKNILPAACALEMIHTYSLIHDDLPSMDDDDMRRGKPSNHRAFDEETAILAGDALQTAAFEILLEKTPDRKLAGDLALVLSKAAGAQGMVGGQILDLQKNARVEEIHEKKTGALLCAATKMGALSAGATSIQQKALEKYGRSIGLAFQIVDDILDRSSTTQVLGKTPGKDAQQGKKTFPAKFGLPESRKRALNQIQAAKKAVRFLGERGSRLCDIADWIISRTH</sequence>
<keyword evidence="3" id="KW-0808">Transferase</keyword>
<comment type="similarity">
    <text evidence="2">Belongs to the FPP/GGPP synthase family.</text>
</comment>
<dbReference type="PANTHER" id="PTHR43281">
    <property type="entry name" value="FARNESYL DIPHOSPHATE SYNTHASE"/>
    <property type="match status" value="1"/>
</dbReference>
<protein>
    <recommendedName>
        <fullName evidence="8">Polyprenyl synthetase</fullName>
    </recommendedName>
</protein>
<dbReference type="GO" id="GO:0046872">
    <property type="term" value="F:metal ion binding"/>
    <property type="evidence" value="ECO:0007669"/>
    <property type="project" value="UniProtKB-KW"/>
</dbReference>
<dbReference type="AlphaFoldDB" id="A0A382I575"/>
<dbReference type="InterPro" id="IPR033749">
    <property type="entry name" value="Polyprenyl_synt_CS"/>
</dbReference>
<evidence type="ECO:0000256" key="6">
    <source>
        <dbReference type="ARBA" id="ARBA00023229"/>
    </source>
</evidence>